<comment type="subcellular location">
    <subcellularLocation>
        <location evidence="1">Membrane</location>
        <topology evidence="1">Multi-pass membrane protein</topology>
    </subcellularLocation>
</comment>
<name>F0XAE5_GROCL</name>
<dbReference type="InParanoid" id="F0XAE5"/>
<evidence type="ECO:0000313" key="9">
    <source>
        <dbReference type="Proteomes" id="UP000007796"/>
    </source>
</evidence>
<dbReference type="GO" id="GO:0016020">
    <property type="term" value="C:membrane"/>
    <property type="evidence" value="ECO:0007669"/>
    <property type="project" value="UniProtKB-SubCell"/>
</dbReference>
<feature type="transmembrane region" description="Helical" evidence="6">
    <location>
        <begin position="153"/>
        <end position="172"/>
    </location>
</feature>
<evidence type="ECO:0000256" key="6">
    <source>
        <dbReference type="SAM" id="Phobius"/>
    </source>
</evidence>
<feature type="transmembrane region" description="Helical" evidence="6">
    <location>
        <begin position="532"/>
        <end position="552"/>
    </location>
</feature>
<feature type="transmembrane region" description="Helical" evidence="6">
    <location>
        <begin position="20"/>
        <end position="47"/>
    </location>
</feature>
<reference evidence="8 9" key="1">
    <citation type="journal article" date="2011" name="Proc. Natl. Acad. Sci. U.S.A.">
        <title>Genome and transcriptome analyses of the mountain pine beetle-fungal symbiont Grosmannia clavigera, a lodgepole pine pathogen.</title>
        <authorList>
            <person name="DiGuistini S."/>
            <person name="Wang Y."/>
            <person name="Liao N.Y."/>
            <person name="Taylor G."/>
            <person name="Tanguay P."/>
            <person name="Feau N."/>
            <person name="Henrissat B."/>
            <person name="Chan S.K."/>
            <person name="Hesse-Orce U."/>
            <person name="Alamouti S.M."/>
            <person name="Tsui C.K.M."/>
            <person name="Docking R.T."/>
            <person name="Levasseur A."/>
            <person name="Haridas S."/>
            <person name="Robertson G."/>
            <person name="Birol I."/>
            <person name="Holt R.A."/>
            <person name="Marra M.A."/>
            <person name="Hamelin R.C."/>
            <person name="Hirst M."/>
            <person name="Jones S.J.M."/>
            <person name="Bohlmann J."/>
            <person name="Breuil C."/>
        </authorList>
    </citation>
    <scope>NUCLEOTIDE SEQUENCE [LARGE SCALE GENOMIC DNA]</scope>
    <source>
        <strain evidence="9">kw1407 / UAMH 11150</strain>
    </source>
</reference>
<evidence type="ECO:0000256" key="5">
    <source>
        <dbReference type="ARBA" id="ARBA00023136"/>
    </source>
</evidence>
<dbReference type="PANTHER" id="PTHR23504:SF2">
    <property type="entry name" value="TRANSPORTER, PUTATIVE (AFU_ORTHOLOGUE AFUA_8G04150)-RELATED"/>
    <property type="match status" value="1"/>
</dbReference>
<dbReference type="PANTHER" id="PTHR23504">
    <property type="entry name" value="MAJOR FACILITATOR SUPERFAMILY DOMAIN-CONTAINING PROTEIN 10"/>
    <property type="match status" value="1"/>
</dbReference>
<dbReference type="PROSITE" id="PS50850">
    <property type="entry name" value="MFS"/>
    <property type="match status" value="1"/>
</dbReference>
<dbReference type="GeneID" id="25976436"/>
<keyword evidence="4 6" id="KW-1133">Transmembrane helix</keyword>
<dbReference type="Gene3D" id="1.20.1250.20">
    <property type="entry name" value="MFS general substrate transporter like domains"/>
    <property type="match status" value="1"/>
</dbReference>
<dbReference type="AlphaFoldDB" id="F0XAE5"/>
<sequence length="590" mass="63784">MSLIKPKPRCSRDPDAFPIFQLFILAIVRLAEPIALTSIFPYAWALIKHFQIGQESDASFYAGVLISAFSLAEAMMGMYWGGLSDRIGRKPVLLVGCVGTMFSMIAVGLAPNIWVALAGRAAGGFLNGNIGVIQTMVGELVTKPEHEPRAYAIMPFVWSIGTIIGPAIGGTFSDPRASFPGVFSEGCLFDRFPFLLPNLVCALLLFISIVLGYFLLQETHPDLQHKADCAPADNILSPVLQHHQHDVYMSFETPLLETSDALKRPAVDVRTDMYGTFQRGRGSQWEAEGSSSAESSTVCSSRSSSSTSLNKYFAEKKKRSLQACPPVSIFSRRIMAVVLALAIFTYHSMAYDSTLPVFFEDDRVLPFPGSGGSGGDNSTQLPSFPAMLFYSPGGLGLSLRSVGMIMAVDGAIALFVQAVVFPLAAAWMGVYQLFIVATVLHPLAYMLLPCLLYVPACLLYPAIYACMAVRTVFAIIIYPLLLILIKEATPSASILGKVNGLAASAGAACRMIAPPIAGYLYTVGSRMNCTALVWYSGVVVALIGAAQCFSVARPRDRLQTEPQADPEAELSIESAEVDEDFYSMRSEDDL</sequence>
<feature type="transmembrane region" description="Helical" evidence="6">
    <location>
        <begin position="462"/>
        <end position="485"/>
    </location>
</feature>
<feature type="transmembrane region" description="Helical" evidence="6">
    <location>
        <begin position="59"/>
        <end position="80"/>
    </location>
</feature>
<feature type="transmembrane region" description="Helical" evidence="6">
    <location>
        <begin position="92"/>
        <end position="115"/>
    </location>
</feature>
<feature type="transmembrane region" description="Helical" evidence="6">
    <location>
        <begin position="397"/>
        <end position="421"/>
    </location>
</feature>
<feature type="transmembrane region" description="Helical" evidence="6">
    <location>
        <begin position="433"/>
        <end position="456"/>
    </location>
</feature>
<evidence type="ECO:0000256" key="3">
    <source>
        <dbReference type="ARBA" id="ARBA00022692"/>
    </source>
</evidence>
<dbReference type="HOGENOM" id="CLU_001265_54_5_1"/>
<gene>
    <name evidence="8" type="ORF">CMQ_3346</name>
</gene>
<feature type="transmembrane region" description="Helical" evidence="6">
    <location>
        <begin position="334"/>
        <end position="351"/>
    </location>
</feature>
<dbReference type="GO" id="GO:0022857">
    <property type="term" value="F:transmembrane transporter activity"/>
    <property type="evidence" value="ECO:0007669"/>
    <property type="project" value="InterPro"/>
</dbReference>
<evidence type="ECO:0000313" key="8">
    <source>
        <dbReference type="EMBL" id="EFX05277.1"/>
    </source>
</evidence>
<dbReference type="EMBL" id="GL629735">
    <property type="protein sequence ID" value="EFX05277.1"/>
    <property type="molecule type" value="Genomic_DNA"/>
</dbReference>
<keyword evidence="2" id="KW-0813">Transport</keyword>
<proteinExistence type="predicted"/>
<dbReference type="SUPFAM" id="SSF103473">
    <property type="entry name" value="MFS general substrate transporter"/>
    <property type="match status" value="1"/>
</dbReference>
<dbReference type="InterPro" id="IPR001958">
    <property type="entry name" value="Tet-R_TetA/multi-R_MdtG-like"/>
</dbReference>
<keyword evidence="3 6" id="KW-0812">Transmembrane</keyword>
<dbReference type="Pfam" id="PF07690">
    <property type="entry name" value="MFS_1"/>
    <property type="match status" value="1"/>
</dbReference>
<dbReference type="FunCoup" id="F0XAE5">
    <property type="interactions" value="54"/>
</dbReference>
<evidence type="ECO:0000256" key="2">
    <source>
        <dbReference type="ARBA" id="ARBA00022448"/>
    </source>
</evidence>
<evidence type="ECO:0000259" key="7">
    <source>
        <dbReference type="PROSITE" id="PS50850"/>
    </source>
</evidence>
<dbReference type="Proteomes" id="UP000007796">
    <property type="component" value="Unassembled WGS sequence"/>
</dbReference>
<keyword evidence="9" id="KW-1185">Reference proteome</keyword>
<protein>
    <submittedName>
        <fullName evidence="8">Major facilitator superfamily transporter</fullName>
    </submittedName>
</protein>
<feature type="transmembrane region" description="Helical" evidence="6">
    <location>
        <begin position="497"/>
        <end position="520"/>
    </location>
</feature>
<dbReference type="PRINTS" id="PR01035">
    <property type="entry name" value="TCRTETA"/>
</dbReference>
<dbReference type="OrthoDB" id="10262656at2759"/>
<feature type="domain" description="Major facilitator superfamily (MFS) profile" evidence="7">
    <location>
        <begin position="21"/>
        <end position="556"/>
    </location>
</feature>
<dbReference type="RefSeq" id="XP_014174759.1">
    <property type="nucleotide sequence ID" value="XM_014319284.1"/>
</dbReference>
<evidence type="ECO:0000256" key="1">
    <source>
        <dbReference type="ARBA" id="ARBA00004141"/>
    </source>
</evidence>
<keyword evidence="5 6" id="KW-0472">Membrane</keyword>
<evidence type="ECO:0000256" key="4">
    <source>
        <dbReference type="ARBA" id="ARBA00022989"/>
    </source>
</evidence>
<organism evidence="9">
    <name type="scientific">Grosmannia clavigera (strain kw1407 / UAMH 11150)</name>
    <name type="common">Blue stain fungus</name>
    <name type="synonym">Graphiocladiella clavigera</name>
    <dbReference type="NCBI Taxonomy" id="655863"/>
    <lineage>
        <taxon>Eukaryota</taxon>
        <taxon>Fungi</taxon>
        <taxon>Dikarya</taxon>
        <taxon>Ascomycota</taxon>
        <taxon>Pezizomycotina</taxon>
        <taxon>Sordariomycetes</taxon>
        <taxon>Sordariomycetidae</taxon>
        <taxon>Ophiostomatales</taxon>
        <taxon>Ophiostomataceae</taxon>
        <taxon>Leptographium</taxon>
    </lineage>
</organism>
<dbReference type="InterPro" id="IPR020846">
    <property type="entry name" value="MFS_dom"/>
</dbReference>
<dbReference type="eggNOG" id="KOG2615">
    <property type="taxonomic scope" value="Eukaryota"/>
</dbReference>
<dbReference type="InterPro" id="IPR036259">
    <property type="entry name" value="MFS_trans_sf"/>
</dbReference>
<accession>F0XAE5</accession>
<feature type="transmembrane region" description="Helical" evidence="6">
    <location>
        <begin position="192"/>
        <end position="216"/>
    </location>
</feature>
<dbReference type="InterPro" id="IPR011701">
    <property type="entry name" value="MFS"/>
</dbReference>